<evidence type="ECO:0000313" key="2">
    <source>
        <dbReference type="Proteomes" id="UP001164250"/>
    </source>
</evidence>
<accession>A0ACC0ZPG4</accession>
<sequence>MWYNPFIFDRRDFISGTKGEFSGKHMGKIREIVHEEILSRFYLKKQLSNFRIKEGTSMSDHLNDFNQLVTKLLDFGVVIEDEDKALYLLNLLPDKYDHLVDALLYGKKTITCHQVSMALLKHDLWKKLLSLRINSECEGLVVRRSQSTSWKSKSQKNVEIIDFL</sequence>
<reference evidence="2" key="1">
    <citation type="journal article" date="2023" name="G3 (Bethesda)">
        <title>Genome assembly and association tests identify interacting loci associated with vigor, precocity, and sex in interspecific pistachio rootstocks.</title>
        <authorList>
            <person name="Palmer W."/>
            <person name="Jacygrad E."/>
            <person name="Sagayaradj S."/>
            <person name="Cavanaugh K."/>
            <person name="Han R."/>
            <person name="Bertier L."/>
            <person name="Beede B."/>
            <person name="Kafkas S."/>
            <person name="Golino D."/>
            <person name="Preece J."/>
            <person name="Michelmore R."/>
        </authorList>
    </citation>
    <scope>NUCLEOTIDE SEQUENCE [LARGE SCALE GENOMIC DNA]</scope>
</reference>
<dbReference type="EMBL" id="CM047910">
    <property type="protein sequence ID" value="KAJ0075081.1"/>
    <property type="molecule type" value="Genomic_DNA"/>
</dbReference>
<comment type="caution">
    <text evidence="1">The sequence shown here is derived from an EMBL/GenBank/DDBJ whole genome shotgun (WGS) entry which is preliminary data.</text>
</comment>
<name>A0ACC0ZPG4_9ROSI</name>
<protein>
    <submittedName>
        <fullName evidence="1">Uncharacterized protein</fullName>
    </submittedName>
</protein>
<organism evidence="1 2">
    <name type="scientific">Pistacia atlantica</name>
    <dbReference type="NCBI Taxonomy" id="434234"/>
    <lineage>
        <taxon>Eukaryota</taxon>
        <taxon>Viridiplantae</taxon>
        <taxon>Streptophyta</taxon>
        <taxon>Embryophyta</taxon>
        <taxon>Tracheophyta</taxon>
        <taxon>Spermatophyta</taxon>
        <taxon>Magnoliopsida</taxon>
        <taxon>eudicotyledons</taxon>
        <taxon>Gunneridae</taxon>
        <taxon>Pentapetalae</taxon>
        <taxon>rosids</taxon>
        <taxon>malvids</taxon>
        <taxon>Sapindales</taxon>
        <taxon>Anacardiaceae</taxon>
        <taxon>Pistacia</taxon>
    </lineage>
</organism>
<keyword evidence="2" id="KW-1185">Reference proteome</keyword>
<gene>
    <name evidence="1" type="ORF">Patl1_34101</name>
</gene>
<evidence type="ECO:0000313" key="1">
    <source>
        <dbReference type="EMBL" id="KAJ0075081.1"/>
    </source>
</evidence>
<proteinExistence type="predicted"/>
<dbReference type="Proteomes" id="UP001164250">
    <property type="component" value="Chromosome 15"/>
</dbReference>